<dbReference type="AlphaFoldDB" id="A0A4Q2E4I4"/>
<sequence length="589" mass="63069">MPTIIDSLVVTLGLDSSGFKKGQTEVKKGLDDTRKNADQTAKDMEAAGKRAASFFGSIRTELLALVGVTLSAQGIKTFITNMTSDLMRLGIESRALDISAKSLDGWERAAAAAGSTAERMAGTLGNFQKTLTNIRTGGGQDDPLFGALASFAGATGANFDYQNDNAEKIMRKIASNWGKLSKDAQRRFGGMFGFDNATQQGLANGSLVQDADRFAKISRATDEATRKALEFNRRLQEMKQNFSAASQVLYEALIPYIEKLIPLIEKFGIWISTHGPEISKFFSDTADEINKVVDAVGGWENALKILLVYVAGSWALGMISAVGRVAKSFGPLLVAMAAVSAWDKLGNAESEAKQQNMSTGEYLVKKLQDKDSEKDSPKNRFLKWWRSLKSVDNSYDAYGTMPRGIRNNNPGNLNYAGQAGATLEGGEGGRFAVFESMQHGVAALYKQLQLYFKRGINTLSSIVKTYAPASDNNNVDAYISALTKATGKGANEVLDSGDTATIARLMKGIVDHENGKGYISSSDIMGGIQLGAGSSASRNMPATAGSQTNINIGKIDMQTSAGNANALGADIQRNLQRNRLVNPAMSGQG</sequence>
<name>A0A4Q2E4I4_ENTCL</name>
<evidence type="ECO:0000313" key="1">
    <source>
        <dbReference type="EMBL" id="RXW27719.1"/>
    </source>
</evidence>
<dbReference type="EMBL" id="QJSL01000017">
    <property type="protein sequence ID" value="RXW27719.1"/>
    <property type="molecule type" value="Genomic_DNA"/>
</dbReference>
<evidence type="ECO:0000313" key="2">
    <source>
        <dbReference type="Proteomes" id="UP000290875"/>
    </source>
</evidence>
<reference evidence="1 2" key="1">
    <citation type="submission" date="2018-06" db="EMBL/GenBank/DDBJ databases">
        <title>Carbapenemase-producing Enterobacteriaceae present in wastewater treatment plant effluent and nearby surface waters in the US.</title>
        <authorList>
            <person name="Mathys D.A."/>
            <person name="Mollenkopf D.F."/>
            <person name="Feicht S.M."/>
            <person name="Adams R.J."/>
            <person name="Albers A.L."/>
            <person name="Grooters S.V."/>
            <person name="Stuever D.M."/>
            <person name="Daniels J.B."/>
            <person name="Wittum T.E."/>
        </authorList>
    </citation>
    <scope>NUCLEOTIDE SEQUENCE [LARGE SCALE GENOMIC DNA]</scope>
    <source>
        <strain evidence="1 2">GEO_4_Eff_A</strain>
    </source>
</reference>
<proteinExistence type="predicted"/>
<comment type="caution">
    <text evidence="1">The sequence shown here is derived from an EMBL/GenBank/DDBJ whole genome shotgun (WGS) entry which is preliminary data.</text>
</comment>
<protein>
    <submittedName>
        <fullName evidence="1">Uncharacterized protein</fullName>
    </submittedName>
</protein>
<dbReference type="RefSeq" id="WP_129324726.1">
    <property type="nucleotide sequence ID" value="NZ_QJSL01000017.1"/>
</dbReference>
<organism evidence="1 2">
    <name type="scientific">Enterobacter cloacae</name>
    <dbReference type="NCBI Taxonomy" id="550"/>
    <lineage>
        <taxon>Bacteria</taxon>
        <taxon>Pseudomonadati</taxon>
        <taxon>Pseudomonadota</taxon>
        <taxon>Gammaproteobacteria</taxon>
        <taxon>Enterobacterales</taxon>
        <taxon>Enterobacteriaceae</taxon>
        <taxon>Enterobacter</taxon>
        <taxon>Enterobacter cloacae complex</taxon>
    </lineage>
</organism>
<gene>
    <name evidence="1" type="ORF">DM877_17720</name>
</gene>
<accession>A0A4Q2E4I4</accession>
<dbReference type="Proteomes" id="UP000290875">
    <property type="component" value="Unassembled WGS sequence"/>
</dbReference>